<dbReference type="GeneID" id="30992168"/>
<dbReference type="Proteomes" id="UP000094389">
    <property type="component" value="Unassembled WGS sequence"/>
</dbReference>
<proteinExistence type="predicted"/>
<dbReference type="RefSeq" id="XP_020068046.1">
    <property type="nucleotide sequence ID" value="XM_020217772.1"/>
</dbReference>
<protein>
    <submittedName>
        <fullName evidence="2">Uncharacterized protein</fullName>
    </submittedName>
</protein>
<organism evidence="2 3">
    <name type="scientific">Cyberlindnera jadinii (strain ATCC 18201 / CBS 1600 / BCRC 20928 / JCM 3617 / NBRC 0987 / NRRL Y-1542)</name>
    <name type="common">Torula yeast</name>
    <name type="synonym">Candida utilis</name>
    <dbReference type="NCBI Taxonomy" id="983966"/>
    <lineage>
        <taxon>Eukaryota</taxon>
        <taxon>Fungi</taxon>
        <taxon>Dikarya</taxon>
        <taxon>Ascomycota</taxon>
        <taxon>Saccharomycotina</taxon>
        <taxon>Saccharomycetes</taxon>
        <taxon>Phaffomycetales</taxon>
        <taxon>Phaffomycetaceae</taxon>
        <taxon>Cyberlindnera</taxon>
    </lineage>
</organism>
<reference evidence="2 3" key="1">
    <citation type="journal article" date="2016" name="Proc. Natl. Acad. Sci. U.S.A.">
        <title>Comparative genomics of biotechnologically important yeasts.</title>
        <authorList>
            <person name="Riley R."/>
            <person name="Haridas S."/>
            <person name="Wolfe K.H."/>
            <person name="Lopes M.R."/>
            <person name="Hittinger C.T."/>
            <person name="Goeker M."/>
            <person name="Salamov A.A."/>
            <person name="Wisecaver J.H."/>
            <person name="Long T.M."/>
            <person name="Calvey C.H."/>
            <person name="Aerts A.L."/>
            <person name="Barry K.W."/>
            <person name="Choi C."/>
            <person name="Clum A."/>
            <person name="Coughlan A.Y."/>
            <person name="Deshpande S."/>
            <person name="Douglass A.P."/>
            <person name="Hanson S.J."/>
            <person name="Klenk H.-P."/>
            <person name="LaButti K.M."/>
            <person name="Lapidus A."/>
            <person name="Lindquist E.A."/>
            <person name="Lipzen A.M."/>
            <person name="Meier-Kolthoff J.P."/>
            <person name="Ohm R.A."/>
            <person name="Otillar R.P."/>
            <person name="Pangilinan J.L."/>
            <person name="Peng Y."/>
            <person name="Rokas A."/>
            <person name="Rosa C.A."/>
            <person name="Scheuner C."/>
            <person name="Sibirny A.A."/>
            <person name="Slot J.C."/>
            <person name="Stielow J.B."/>
            <person name="Sun H."/>
            <person name="Kurtzman C.P."/>
            <person name="Blackwell M."/>
            <person name="Grigoriev I.V."/>
            <person name="Jeffries T.W."/>
        </authorList>
    </citation>
    <scope>NUCLEOTIDE SEQUENCE [LARGE SCALE GENOMIC DNA]</scope>
    <source>
        <strain evidence="3">ATCC 18201 / CBS 1600 / BCRC 20928 / JCM 3617 / NBRC 0987 / NRRL Y-1542</strain>
    </source>
</reference>
<evidence type="ECO:0000256" key="1">
    <source>
        <dbReference type="SAM" id="Coils"/>
    </source>
</evidence>
<feature type="coiled-coil region" evidence="1">
    <location>
        <begin position="58"/>
        <end position="85"/>
    </location>
</feature>
<keyword evidence="3" id="KW-1185">Reference proteome</keyword>
<dbReference type="AlphaFoldDB" id="A0A1E4RUP9"/>
<gene>
    <name evidence="2" type="ORF">CYBJADRAFT_53613</name>
</gene>
<sequence length="146" mass="16660">MRMSGNSMPLNSVTSHSDLYSSLKMVHKLCESSECKLKFLSKNYSFLEGLYDSSRKELEWMKLQLRRSEAHVTRLEQELETALSDVDKHAIAKHLPKGIAEGPSEAGCDNPQSTQFKLATALQTIERQNAELRSYKRFIKDMMDTS</sequence>
<dbReference type="EMBL" id="KV453946">
    <property type="protein sequence ID" value="ODV71007.1"/>
    <property type="molecule type" value="Genomic_DNA"/>
</dbReference>
<keyword evidence="1" id="KW-0175">Coiled coil</keyword>
<accession>A0A1E4RUP9</accession>
<dbReference type="OrthoDB" id="3981276at2759"/>
<evidence type="ECO:0000313" key="2">
    <source>
        <dbReference type="EMBL" id="ODV71007.1"/>
    </source>
</evidence>
<evidence type="ECO:0000313" key="3">
    <source>
        <dbReference type="Proteomes" id="UP000094389"/>
    </source>
</evidence>
<name>A0A1E4RUP9_CYBJN</name>